<feature type="domain" description="DUF6449" evidence="2">
    <location>
        <begin position="435"/>
        <end position="534"/>
    </location>
</feature>
<feature type="transmembrane region" description="Helical" evidence="1">
    <location>
        <begin position="243"/>
        <end position="261"/>
    </location>
</feature>
<comment type="caution">
    <text evidence="3">The sequence shown here is derived from an EMBL/GenBank/DDBJ whole genome shotgun (WGS) entry which is preliminary data.</text>
</comment>
<name>A0A6I0EYF2_9FIRM</name>
<feature type="transmembrane region" description="Helical" evidence="1">
    <location>
        <begin position="20"/>
        <end position="41"/>
    </location>
</feature>
<keyword evidence="1" id="KW-0472">Membrane</keyword>
<sequence length="678" mass="78647">MLSKSLLPNKGIILNDLKRYNWIGISYTLLLLFVLPLQIIMNVNKLEERTSYISNPFKPLFYFQGELQEFFILAIPVLTAIFLLRYLQEKRSVDMVHALPLTRVTLCSSHVVAGTLLLLLPVLLTGLLSWVMMVAFNLQAYYALSDIAQWAGTTILISMTLFLFALFVGMVTGTSVAQGILTYITLFLPVGLTVLVLSNVERLLYGFQGQYYMEDGNKLEYFTPIIRLFQLGFDEKMLQSSEIMAYLFSIVLLFGLAIVAYKKRKSEAATQAIAFDFLKPIFKYGVTFCTMLLSGLYFWEIQNDFLWAIFGYIVGSLFGYLLAEIILQKSFKVLASLKNYLIYLLIMAGLLAGFEADVFGYERQLPPVEQVEQLYIGEGGYYTYLRWREYAMEEAATAITEKENIEKVLQLHEAIIQNKTYNENAQSYYSLTFAYQLKNGQTIYRSYALPEASYDQYKKPIFESIEYKHMQFAIFNVDANDVERIVFEPQGISKKAVITDRAHIQEIITILRQETEDESYEQMRDDNMPWARIELWRLVEEASPEMTYRYGVDQSYRSDGKQSYEIMHLNWKKHYKELEQWLQEKGYWQDARILPEDIAYARIVKTEAEKEWVDPKLLPGVEVTKPDELEACLQQLLGRPLYAVSQDENYRIIFYNKNDGEILSGYLKQENVPLLSAW</sequence>
<evidence type="ECO:0000313" key="3">
    <source>
        <dbReference type="EMBL" id="KAB2953441.1"/>
    </source>
</evidence>
<evidence type="ECO:0000256" key="1">
    <source>
        <dbReference type="SAM" id="Phobius"/>
    </source>
</evidence>
<keyword evidence="1" id="KW-0812">Transmembrane</keyword>
<dbReference type="OrthoDB" id="1706490at2"/>
<evidence type="ECO:0000259" key="2">
    <source>
        <dbReference type="Pfam" id="PF20047"/>
    </source>
</evidence>
<reference evidence="3 4" key="1">
    <citation type="submission" date="2019-10" db="EMBL/GenBank/DDBJ databases">
        <title>Whole-genome sequence of the extremophile Heliorestis acidaminivorans DSM 24790.</title>
        <authorList>
            <person name="Kyndt J.A."/>
            <person name="Meyer T.E."/>
        </authorList>
    </citation>
    <scope>NUCLEOTIDE SEQUENCE [LARGE SCALE GENOMIC DNA]</scope>
    <source>
        <strain evidence="3 4">DSM 24790</strain>
    </source>
</reference>
<keyword evidence="1" id="KW-1133">Transmembrane helix</keyword>
<dbReference type="Proteomes" id="UP000468766">
    <property type="component" value="Unassembled WGS sequence"/>
</dbReference>
<proteinExistence type="predicted"/>
<dbReference type="Pfam" id="PF20047">
    <property type="entry name" value="DUF6449"/>
    <property type="match status" value="1"/>
</dbReference>
<feature type="transmembrane region" description="Helical" evidence="1">
    <location>
        <begin position="281"/>
        <end position="299"/>
    </location>
</feature>
<accession>A0A6I0EYF2</accession>
<feature type="transmembrane region" description="Helical" evidence="1">
    <location>
        <begin position="180"/>
        <end position="200"/>
    </location>
</feature>
<dbReference type="EMBL" id="WBXO01000003">
    <property type="protein sequence ID" value="KAB2953441.1"/>
    <property type="molecule type" value="Genomic_DNA"/>
</dbReference>
<dbReference type="AlphaFoldDB" id="A0A6I0EYF2"/>
<dbReference type="PANTHER" id="PTHR39177">
    <property type="entry name" value="ABC TRANSPORTER PERMEASE YTRC-RELATED"/>
    <property type="match status" value="1"/>
</dbReference>
<keyword evidence="4" id="KW-1185">Reference proteome</keyword>
<feature type="transmembrane region" description="Helical" evidence="1">
    <location>
        <begin position="339"/>
        <end position="361"/>
    </location>
</feature>
<feature type="transmembrane region" description="Helical" evidence="1">
    <location>
        <begin position="147"/>
        <end position="168"/>
    </location>
</feature>
<protein>
    <recommendedName>
        <fullName evidence="2">DUF6449 domain-containing protein</fullName>
    </recommendedName>
</protein>
<dbReference type="InterPro" id="IPR053046">
    <property type="entry name" value="ABC-5_transporter"/>
</dbReference>
<dbReference type="InterPro" id="IPR045611">
    <property type="entry name" value="DUF6449"/>
</dbReference>
<organism evidence="3 4">
    <name type="scientific">Heliorestis acidaminivorans</name>
    <dbReference type="NCBI Taxonomy" id="553427"/>
    <lineage>
        <taxon>Bacteria</taxon>
        <taxon>Bacillati</taxon>
        <taxon>Bacillota</taxon>
        <taxon>Clostridia</taxon>
        <taxon>Eubacteriales</taxon>
        <taxon>Heliobacteriaceae</taxon>
        <taxon>Heliorestis</taxon>
    </lineage>
</organism>
<feature type="transmembrane region" description="Helical" evidence="1">
    <location>
        <begin position="305"/>
        <end position="327"/>
    </location>
</feature>
<feature type="transmembrane region" description="Helical" evidence="1">
    <location>
        <begin position="108"/>
        <end position="135"/>
    </location>
</feature>
<dbReference type="PANTHER" id="PTHR39177:SF1">
    <property type="entry name" value="ABC TRANSPORTER PERMEASE YTRC-RELATED"/>
    <property type="match status" value="1"/>
</dbReference>
<dbReference type="RefSeq" id="WP_151619460.1">
    <property type="nucleotide sequence ID" value="NZ_WBXO01000003.1"/>
</dbReference>
<gene>
    <name evidence="3" type="ORF">F9B85_05910</name>
</gene>
<evidence type="ECO:0000313" key="4">
    <source>
        <dbReference type="Proteomes" id="UP000468766"/>
    </source>
</evidence>
<feature type="transmembrane region" description="Helical" evidence="1">
    <location>
        <begin position="70"/>
        <end position="87"/>
    </location>
</feature>